<name>A0A914X243_9BILA</name>
<comment type="function">
    <text evidence="5">Regulatory subunit of the cyclin-dependent kinase pair (CDK9/cyclin T) complex, also called positive transcription elongation factor B (P-TEFb), which is proposed to facilitate the transition from abortive to production elongation by phosphorylating the CTD (carboxy-terminal domain) of the large subunit of RNA polymerase II (RNAP II).</text>
</comment>
<feature type="compositionally biased region" description="Basic and acidic residues" evidence="7">
    <location>
        <begin position="380"/>
        <end position="392"/>
    </location>
</feature>
<feature type="compositionally biased region" description="Basic and acidic residues" evidence="7">
    <location>
        <begin position="472"/>
        <end position="518"/>
    </location>
</feature>
<dbReference type="GO" id="GO:0016538">
    <property type="term" value="F:cyclin-dependent protein serine/threonine kinase regulator activity"/>
    <property type="evidence" value="ECO:0007669"/>
    <property type="project" value="InterPro"/>
</dbReference>
<dbReference type="SUPFAM" id="SSF47954">
    <property type="entry name" value="Cyclin-like"/>
    <property type="match status" value="2"/>
</dbReference>
<keyword evidence="9" id="KW-1185">Reference proteome</keyword>
<evidence type="ECO:0000256" key="3">
    <source>
        <dbReference type="ARBA" id="ARBA00023127"/>
    </source>
</evidence>
<dbReference type="FunFam" id="1.10.472.10:FF:000181">
    <property type="entry name" value="Protein CBR-CIT-1.1"/>
    <property type="match status" value="1"/>
</dbReference>
<dbReference type="Pfam" id="PF00134">
    <property type="entry name" value="Cyclin_N"/>
    <property type="match status" value="1"/>
</dbReference>
<evidence type="ECO:0000256" key="1">
    <source>
        <dbReference type="ARBA" id="ARBA00008638"/>
    </source>
</evidence>
<feature type="compositionally biased region" description="Basic and acidic residues" evidence="7">
    <location>
        <begin position="409"/>
        <end position="426"/>
    </location>
</feature>
<feature type="region of interest" description="Disordered" evidence="7">
    <location>
        <begin position="281"/>
        <end position="536"/>
    </location>
</feature>
<dbReference type="InterPro" id="IPR013763">
    <property type="entry name" value="Cyclin-like_dom"/>
</dbReference>
<dbReference type="InterPro" id="IPR006671">
    <property type="entry name" value="Cyclin_N"/>
</dbReference>
<dbReference type="SMART" id="SM00385">
    <property type="entry name" value="CYCLIN"/>
    <property type="match status" value="1"/>
</dbReference>
<evidence type="ECO:0000256" key="5">
    <source>
        <dbReference type="ARBA" id="ARBA00056850"/>
    </source>
</evidence>
<dbReference type="InterPro" id="IPR043198">
    <property type="entry name" value="Cyclin/Ssn8"/>
</dbReference>
<evidence type="ECO:0000256" key="2">
    <source>
        <dbReference type="ARBA" id="ARBA00023015"/>
    </source>
</evidence>
<feature type="region of interest" description="Disordered" evidence="7">
    <location>
        <begin position="611"/>
        <end position="678"/>
    </location>
</feature>
<evidence type="ECO:0000256" key="4">
    <source>
        <dbReference type="ARBA" id="ARBA00023163"/>
    </source>
</evidence>
<dbReference type="Gene3D" id="1.10.472.10">
    <property type="entry name" value="Cyclin-like"/>
    <property type="match status" value="2"/>
</dbReference>
<dbReference type="InterPro" id="IPR036915">
    <property type="entry name" value="Cyclin-like_sf"/>
</dbReference>
<keyword evidence="3 6" id="KW-0195">Cyclin</keyword>
<feature type="compositionally biased region" description="Polar residues" evidence="7">
    <location>
        <begin position="308"/>
        <end position="339"/>
    </location>
</feature>
<accession>A0A914X243</accession>
<evidence type="ECO:0000313" key="10">
    <source>
        <dbReference type="WBParaSite" id="PSAMB.scaffold56size92332.g1268.t2"/>
    </source>
</evidence>
<protein>
    <submittedName>
        <fullName evidence="10">Cyclin-like domain-containing protein</fullName>
    </submittedName>
</protein>
<evidence type="ECO:0000313" key="9">
    <source>
        <dbReference type="Proteomes" id="UP000887566"/>
    </source>
</evidence>
<dbReference type="GO" id="GO:0006357">
    <property type="term" value="P:regulation of transcription by RNA polymerase II"/>
    <property type="evidence" value="ECO:0007669"/>
    <property type="project" value="InterPro"/>
</dbReference>
<comment type="similarity">
    <text evidence="1">Belongs to the cyclin family. Cyclin C subfamily.</text>
</comment>
<evidence type="ECO:0000256" key="6">
    <source>
        <dbReference type="RuleBase" id="RU000383"/>
    </source>
</evidence>
<feature type="domain" description="Cyclin-like" evidence="8">
    <location>
        <begin position="55"/>
        <end position="163"/>
    </location>
</feature>
<feature type="compositionally biased region" description="Polar residues" evidence="7">
    <location>
        <begin position="443"/>
        <end position="454"/>
    </location>
</feature>
<dbReference type="WBParaSite" id="PSAMB.scaffold56size92332.g1268.t2">
    <property type="protein sequence ID" value="PSAMB.scaffold56size92332.g1268.t2"/>
    <property type="gene ID" value="PSAMB.scaffold56size92332.g1268"/>
</dbReference>
<evidence type="ECO:0000256" key="7">
    <source>
        <dbReference type="SAM" id="MobiDB-lite"/>
    </source>
</evidence>
<proteinExistence type="inferred from homology"/>
<dbReference type="Proteomes" id="UP000887566">
    <property type="component" value="Unplaced"/>
</dbReference>
<feature type="compositionally biased region" description="Basic and acidic residues" evidence="7">
    <location>
        <begin position="342"/>
        <end position="354"/>
    </location>
</feature>
<dbReference type="Pfam" id="PF21797">
    <property type="entry name" value="CycT2-like_C"/>
    <property type="match status" value="1"/>
</dbReference>
<feature type="compositionally biased region" description="Acidic residues" evidence="7">
    <location>
        <begin position="667"/>
        <end position="678"/>
    </location>
</feature>
<organism evidence="9 10">
    <name type="scientific">Plectus sambesii</name>
    <dbReference type="NCBI Taxonomy" id="2011161"/>
    <lineage>
        <taxon>Eukaryota</taxon>
        <taxon>Metazoa</taxon>
        <taxon>Ecdysozoa</taxon>
        <taxon>Nematoda</taxon>
        <taxon>Chromadorea</taxon>
        <taxon>Plectida</taxon>
        <taxon>Plectina</taxon>
        <taxon>Plectoidea</taxon>
        <taxon>Plectidae</taxon>
        <taxon>Plectus</taxon>
    </lineage>
</organism>
<keyword evidence="4" id="KW-0804">Transcription</keyword>
<keyword evidence="2" id="KW-0805">Transcription regulation</keyword>
<feature type="compositionally biased region" description="Low complexity" evidence="7">
    <location>
        <begin position="632"/>
        <end position="660"/>
    </location>
</feature>
<reference evidence="10" key="1">
    <citation type="submission" date="2022-11" db="UniProtKB">
        <authorList>
            <consortium name="WormBaseParasite"/>
        </authorList>
    </citation>
    <scope>IDENTIFICATION</scope>
</reference>
<dbReference type="AlphaFoldDB" id="A0A914X243"/>
<sequence>MASAGPSTGDNSNAIAEAATADRWLFEADRLRNTPSHRDGFDAAKEIRYRQQAAGFIQEMGERLNHHVKDQRGRISQLCMCAAMIHMHRFFVFHSFKIFDPRDIGAACLFLAGKSEECPRKLEHIVKVWWMLKFPDSPSLDSKSDRYTEAAQLIVTYENILLQTIAFDLQVDIPHPYVLQAMHRITRGNKNLTETAYWFASDILHMTNWGVRYSAKALACVCIHMACVWASCEIPNASDGRPWYSVVDPQMSQDLLNDLGARFTKIYIECKDRLNIRRLAARKSGPGENGNTGNASLLPPSGPAAQPAATQPSVSTSATLSQPQTTPSKTFNAEASTAPPQKRVDLSKYKEMRKNVAPTQAVAPPSARKNFMPDTSSDALSRETARVDRPPNKDPSGAKVGATSSNPSKVRDDDSRKRALESERHRQSTSTSEPNNKYRRTETSPTQAASGTSRHGNHHSGHERPSSSQVARPDDRQHREHSKQRDEKRHHRPPSEHHNRSASSEKDRHRDLKPEHVGSSHRPHPPSTSSSRPSTDMSISKAIMNELEHEAIRPPGEERRLAAAAAAAAAVRNDVKTEPSSGRSAATTRHALTFHSFRFKEFFEQQQAETERAVCAQTDEGDERGEQWSGTAAAASSFVVQSASPAAPTASAAAASIPSRSSKKEELEEGEMEDGEID</sequence>
<dbReference type="CDD" id="cd20539">
    <property type="entry name" value="CYCLIN_CCNT_rpt2"/>
    <property type="match status" value="1"/>
</dbReference>
<evidence type="ECO:0000259" key="8">
    <source>
        <dbReference type="SMART" id="SM00385"/>
    </source>
</evidence>
<dbReference type="PANTHER" id="PTHR10026">
    <property type="entry name" value="CYCLIN"/>
    <property type="match status" value="1"/>
</dbReference>